<dbReference type="GO" id="GO:0046872">
    <property type="term" value="F:metal ion binding"/>
    <property type="evidence" value="ECO:0007669"/>
    <property type="project" value="UniProtKB-UniRule"/>
</dbReference>
<evidence type="ECO:0000256" key="7">
    <source>
        <dbReference type="RuleBase" id="RU003653"/>
    </source>
</evidence>
<protein>
    <recommendedName>
        <fullName evidence="6 7">Methionine aminopeptidase</fullName>
        <shortName evidence="6">MAP</shortName>
        <shortName evidence="6">MetAP</shortName>
        <ecNumber evidence="6 7">3.4.11.18</ecNumber>
    </recommendedName>
    <alternativeName>
        <fullName evidence="6">Peptidase M</fullName>
    </alternativeName>
</protein>
<evidence type="ECO:0000256" key="1">
    <source>
        <dbReference type="ARBA" id="ARBA00002521"/>
    </source>
</evidence>
<dbReference type="AlphaFoldDB" id="A0A4S2CTW0"/>
<accession>A0A4S2CTW0</accession>
<dbReference type="PROSITE" id="PS00680">
    <property type="entry name" value="MAP_1"/>
    <property type="match status" value="1"/>
</dbReference>
<dbReference type="PRINTS" id="PR00599">
    <property type="entry name" value="MAPEPTIDASE"/>
</dbReference>
<evidence type="ECO:0000256" key="5">
    <source>
        <dbReference type="ARBA" id="ARBA00022801"/>
    </source>
</evidence>
<feature type="binding site" evidence="6">
    <location>
        <position position="105"/>
    </location>
    <ligand>
        <name>a divalent metal cation</name>
        <dbReference type="ChEBI" id="CHEBI:60240"/>
        <label>2</label>
        <note>catalytic</note>
    </ligand>
</feature>
<keyword evidence="3 6" id="KW-0645">Protease</keyword>
<dbReference type="InterPro" id="IPR000994">
    <property type="entry name" value="Pept_M24"/>
</dbReference>
<dbReference type="OrthoDB" id="9802055at2"/>
<evidence type="ECO:0000313" key="9">
    <source>
        <dbReference type="EMBL" id="TGY31871.1"/>
    </source>
</evidence>
<feature type="binding site" evidence="6">
    <location>
        <position position="232"/>
    </location>
    <ligand>
        <name>a divalent metal cation</name>
        <dbReference type="ChEBI" id="CHEBI:60240"/>
        <label>1</label>
    </ligand>
</feature>
<comment type="caution">
    <text evidence="9">The sequence shown here is derived from an EMBL/GenBank/DDBJ whole genome shotgun (WGS) entry which is preliminary data.</text>
</comment>
<dbReference type="PANTHER" id="PTHR43330:SF27">
    <property type="entry name" value="METHIONINE AMINOPEPTIDASE"/>
    <property type="match status" value="1"/>
</dbReference>
<dbReference type="InterPro" id="IPR001714">
    <property type="entry name" value="Pept_M24_MAP"/>
</dbReference>
<feature type="binding site" evidence="6">
    <location>
        <position position="201"/>
    </location>
    <ligand>
        <name>a divalent metal cation</name>
        <dbReference type="ChEBI" id="CHEBI:60240"/>
        <label>2</label>
        <note>catalytic</note>
    </ligand>
</feature>
<dbReference type="GO" id="GO:0005829">
    <property type="term" value="C:cytosol"/>
    <property type="evidence" value="ECO:0007669"/>
    <property type="project" value="TreeGrafter"/>
</dbReference>
<dbReference type="Gene3D" id="3.90.230.10">
    <property type="entry name" value="Creatinase/methionine aminopeptidase superfamily"/>
    <property type="match status" value="1"/>
</dbReference>
<reference evidence="9 10" key="1">
    <citation type="submission" date="2019-04" db="EMBL/GenBank/DDBJ databases">
        <title>Microbes associate with the intestines of laboratory mice.</title>
        <authorList>
            <person name="Navarre W."/>
            <person name="Wong E."/>
            <person name="Huang K."/>
            <person name="Tropini C."/>
            <person name="Ng K."/>
            <person name="Yu B."/>
        </authorList>
    </citation>
    <scope>NUCLEOTIDE SEQUENCE [LARGE SCALE GENOMIC DNA]</scope>
    <source>
        <strain evidence="9 10">NM62_B4-13</strain>
    </source>
</reference>
<dbReference type="Proteomes" id="UP000306631">
    <property type="component" value="Unassembled WGS sequence"/>
</dbReference>
<dbReference type="HAMAP" id="MF_01974">
    <property type="entry name" value="MetAP_1"/>
    <property type="match status" value="1"/>
</dbReference>
<evidence type="ECO:0000313" key="10">
    <source>
        <dbReference type="Proteomes" id="UP000306631"/>
    </source>
</evidence>
<comment type="function">
    <text evidence="1 6">Removes the N-terminal methionine from nascent proteins. The N-terminal methionine is often cleaved when the second residue in the primary sequence is small and uncharged (Met-Ala-, Cys, Gly, Pro, Ser, Thr, or Val). Requires deformylation of the N(alpha)-formylated initiator methionine before it can be hydrolyzed.</text>
</comment>
<dbReference type="NCBIfam" id="TIGR00500">
    <property type="entry name" value="met_pdase_I"/>
    <property type="match status" value="1"/>
</dbReference>
<dbReference type="PANTHER" id="PTHR43330">
    <property type="entry name" value="METHIONINE AMINOPEPTIDASE"/>
    <property type="match status" value="1"/>
</dbReference>
<comment type="catalytic activity">
    <reaction evidence="6 7">
        <text>Release of N-terminal amino acids, preferentially methionine, from peptides and arylamides.</text>
        <dbReference type="EC" id="3.4.11.18"/>
    </reaction>
</comment>
<dbReference type="GO" id="GO:0070006">
    <property type="term" value="F:metalloaminopeptidase activity"/>
    <property type="evidence" value="ECO:0007669"/>
    <property type="project" value="UniProtKB-UniRule"/>
</dbReference>
<evidence type="ECO:0000256" key="6">
    <source>
        <dbReference type="HAMAP-Rule" id="MF_01974"/>
    </source>
</evidence>
<feature type="binding site" evidence="6">
    <location>
        <position position="105"/>
    </location>
    <ligand>
        <name>a divalent metal cation</name>
        <dbReference type="ChEBI" id="CHEBI:60240"/>
        <label>1</label>
    </ligand>
</feature>
<feature type="binding site" evidence="6">
    <location>
        <position position="232"/>
    </location>
    <ligand>
        <name>a divalent metal cation</name>
        <dbReference type="ChEBI" id="CHEBI:60240"/>
        <label>2</label>
        <note>catalytic</note>
    </ligand>
</feature>
<feature type="binding site" evidence="6">
    <location>
        <position position="175"/>
    </location>
    <ligand>
        <name>substrate</name>
    </ligand>
</feature>
<dbReference type="EC" id="3.4.11.18" evidence="6 7"/>
<keyword evidence="5 6" id="KW-0378">Hydrolase</keyword>
<evidence type="ECO:0000259" key="8">
    <source>
        <dbReference type="Pfam" id="PF00557"/>
    </source>
</evidence>
<dbReference type="CDD" id="cd01086">
    <property type="entry name" value="MetAP1"/>
    <property type="match status" value="1"/>
</dbReference>
<gene>
    <name evidence="6 9" type="primary">map</name>
    <name evidence="9" type="ORF">E5352_18055</name>
</gene>
<feature type="binding site" evidence="6">
    <location>
        <position position="94"/>
    </location>
    <ligand>
        <name>a divalent metal cation</name>
        <dbReference type="ChEBI" id="CHEBI:60240"/>
        <label>1</label>
    </ligand>
</feature>
<dbReference type="RefSeq" id="WP_017357150.1">
    <property type="nucleotide sequence ID" value="NZ_SRYW01000022.1"/>
</dbReference>
<proteinExistence type="inferred from homology"/>
<dbReference type="InterPro" id="IPR036005">
    <property type="entry name" value="Creatinase/aminopeptidase-like"/>
</dbReference>
<feature type="binding site" evidence="6">
    <location>
        <position position="76"/>
    </location>
    <ligand>
        <name>substrate</name>
    </ligand>
</feature>
<keyword evidence="2 6" id="KW-0031">Aminopeptidase</keyword>
<evidence type="ECO:0000256" key="4">
    <source>
        <dbReference type="ARBA" id="ARBA00022723"/>
    </source>
</evidence>
<dbReference type="SUPFAM" id="SSF55920">
    <property type="entry name" value="Creatinase/aminopeptidase"/>
    <property type="match status" value="1"/>
</dbReference>
<sequence length="266" mass="29274">MIKTPDEQQRMREAGRLLASVFEALDRLPLEGMSTLQVNDWVEHFIVDRLHARPASKGQYGFAYVLNSSIDNVVCHGVPSAADVLRAGSIVNLDITLEKGGYIADSSKTYLIGEVDYAARRLVRVTREAMWKGIGVVRPGATLGDIGFAIQQHAKAHGYSVVREFCGHGIGREMHEEPQVLHYGRRGDGLALEEGMAFTIEPMINQGRAGIDISEDGWTVTTRDGRLSAQAEHTVLVTADGVEVLTLRSDERDTLGRYAGHRPLPR</sequence>
<dbReference type="Pfam" id="PF00557">
    <property type="entry name" value="Peptidase_M24"/>
    <property type="match status" value="1"/>
</dbReference>
<comment type="subunit">
    <text evidence="6">Monomer.</text>
</comment>
<dbReference type="GO" id="GO:0006508">
    <property type="term" value="P:proteolysis"/>
    <property type="evidence" value="ECO:0007669"/>
    <property type="project" value="UniProtKB-KW"/>
</dbReference>
<dbReference type="EMBL" id="SRYW01000022">
    <property type="protein sequence ID" value="TGY31871.1"/>
    <property type="molecule type" value="Genomic_DNA"/>
</dbReference>
<evidence type="ECO:0000256" key="3">
    <source>
        <dbReference type="ARBA" id="ARBA00022670"/>
    </source>
</evidence>
<feature type="binding site" evidence="6">
    <location>
        <position position="168"/>
    </location>
    <ligand>
        <name>a divalent metal cation</name>
        <dbReference type="ChEBI" id="CHEBI:60240"/>
        <label>2</label>
        <note>catalytic</note>
    </ligand>
</feature>
<keyword evidence="4 6" id="KW-0479">Metal-binding</keyword>
<dbReference type="InterPro" id="IPR002467">
    <property type="entry name" value="Pept_M24A_MAP1"/>
</dbReference>
<evidence type="ECO:0000256" key="2">
    <source>
        <dbReference type="ARBA" id="ARBA00022438"/>
    </source>
</evidence>
<organism evidence="9 10">
    <name type="scientific">Stenotrophomonas maltophilia</name>
    <name type="common">Pseudomonas maltophilia</name>
    <name type="synonym">Xanthomonas maltophilia</name>
    <dbReference type="NCBI Taxonomy" id="40324"/>
    <lineage>
        <taxon>Bacteria</taxon>
        <taxon>Pseudomonadati</taxon>
        <taxon>Pseudomonadota</taxon>
        <taxon>Gammaproteobacteria</taxon>
        <taxon>Lysobacterales</taxon>
        <taxon>Lysobacteraceae</taxon>
        <taxon>Stenotrophomonas</taxon>
        <taxon>Stenotrophomonas maltophilia group</taxon>
    </lineage>
</organism>
<name>A0A4S2CTW0_STEMA</name>
<comment type="cofactor">
    <cofactor evidence="6">
        <name>Co(2+)</name>
        <dbReference type="ChEBI" id="CHEBI:48828"/>
    </cofactor>
    <cofactor evidence="6">
        <name>Zn(2+)</name>
        <dbReference type="ChEBI" id="CHEBI:29105"/>
    </cofactor>
    <cofactor evidence="6">
        <name>Mn(2+)</name>
        <dbReference type="ChEBI" id="CHEBI:29035"/>
    </cofactor>
    <cofactor evidence="6">
        <name>Fe(2+)</name>
        <dbReference type="ChEBI" id="CHEBI:29033"/>
    </cofactor>
    <text evidence="6">Binds 2 divalent metal cations per subunit. Has a high-affinity and a low affinity metal-binding site. The true nature of the physiological cofactor is under debate. The enzyme is active with cobalt, zinc, manganese or divalent iron ions. Most likely, methionine aminopeptidases function as mononuclear Fe(2+)-metalloproteases under physiological conditions, and the catalytically relevant metal-binding site has been assigned to the histidine-containing high-affinity site.</text>
</comment>
<comment type="similarity">
    <text evidence="6">Belongs to the peptidase M24A family. Methionine aminopeptidase type 1 subfamily.</text>
</comment>
<dbReference type="GO" id="GO:0004239">
    <property type="term" value="F:initiator methionyl aminopeptidase activity"/>
    <property type="evidence" value="ECO:0007669"/>
    <property type="project" value="UniProtKB-UniRule"/>
</dbReference>
<feature type="domain" description="Peptidase M24" evidence="8">
    <location>
        <begin position="10"/>
        <end position="239"/>
    </location>
</feature>